<evidence type="ECO:0000313" key="2">
    <source>
        <dbReference type="EMBL" id="CAH3110449.1"/>
    </source>
</evidence>
<feature type="transmembrane region" description="Helical" evidence="1">
    <location>
        <begin position="245"/>
        <end position="264"/>
    </location>
</feature>
<name>A0AAU9WDC6_9CNID</name>
<keyword evidence="1" id="KW-1133">Transmembrane helix</keyword>
<sequence length="336" mass="37942">MVCNITNWLTLTSLHVLNGNCNGTNYSGTYYSGVPYHPVTFSIYIVTAVLCVLFSTVTCLKYNSVTVLNITVRSNVISNNAWIAYFIVMFIRSAVGAGIYSSVTQHFPVGLQVYFIADGVLKSFEVFCLLCALNHQWQFRSSGFLMQEIRSLNSGGHSTSSTETGSRTGITTMFSSKKVIILFTVQVLLVILFLTILEACICSHLRQLFWTYMALFWTQALLTIIWVILIFWYDDEEGPTLMTKIFLAGGVFITLPADIPSIVWSSCIDDIHGICEPWKYFTSYDLALFLLIPALIIFFLVLRKEYLRLDQEAKYSMLGAEVDSLFSEYSHNSQQS</sequence>
<feature type="transmembrane region" description="Helical" evidence="1">
    <location>
        <begin position="209"/>
        <end position="233"/>
    </location>
</feature>
<keyword evidence="3" id="KW-1185">Reference proteome</keyword>
<evidence type="ECO:0000313" key="3">
    <source>
        <dbReference type="Proteomes" id="UP001159428"/>
    </source>
</evidence>
<evidence type="ECO:0000256" key="1">
    <source>
        <dbReference type="SAM" id="Phobius"/>
    </source>
</evidence>
<keyword evidence="1" id="KW-0812">Transmembrane</keyword>
<gene>
    <name evidence="2" type="ORF">PMEA_00003682</name>
</gene>
<keyword evidence="1" id="KW-0472">Membrane</keyword>
<accession>A0AAU9WDC6</accession>
<dbReference type="Proteomes" id="UP001159428">
    <property type="component" value="Unassembled WGS sequence"/>
</dbReference>
<dbReference type="AlphaFoldDB" id="A0AAU9WDC6"/>
<feature type="transmembrane region" description="Helical" evidence="1">
    <location>
        <begin position="284"/>
        <end position="302"/>
    </location>
</feature>
<dbReference type="EMBL" id="CALNXJ010000012">
    <property type="protein sequence ID" value="CAH3110449.1"/>
    <property type="molecule type" value="Genomic_DNA"/>
</dbReference>
<feature type="transmembrane region" description="Helical" evidence="1">
    <location>
        <begin position="179"/>
        <end position="197"/>
    </location>
</feature>
<comment type="caution">
    <text evidence="2">The sequence shown here is derived from an EMBL/GenBank/DDBJ whole genome shotgun (WGS) entry which is preliminary data.</text>
</comment>
<protein>
    <submittedName>
        <fullName evidence="2">Uncharacterized protein</fullName>
    </submittedName>
</protein>
<feature type="transmembrane region" description="Helical" evidence="1">
    <location>
        <begin position="81"/>
        <end position="101"/>
    </location>
</feature>
<reference evidence="2 3" key="1">
    <citation type="submission" date="2022-05" db="EMBL/GenBank/DDBJ databases">
        <authorList>
            <consortium name="Genoscope - CEA"/>
            <person name="William W."/>
        </authorList>
    </citation>
    <scope>NUCLEOTIDE SEQUENCE [LARGE SCALE GENOMIC DNA]</scope>
</reference>
<feature type="transmembrane region" description="Helical" evidence="1">
    <location>
        <begin position="41"/>
        <end position="60"/>
    </location>
</feature>
<organism evidence="2 3">
    <name type="scientific">Pocillopora meandrina</name>
    <dbReference type="NCBI Taxonomy" id="46732"/>
    <lineage>
        <taxon>Eukaryota</taxon>
        <taxon>Metazoa</taxon>
        <taxon>Cnidaria</taxon>
        <taxon>Anthozoa</taxon>
        <taxon>Hexacorallia</taxon>
        <taxon>Scleractinia</taxon>
        <taxon>Astrocoeniina</taxon>
        <taxon>Pocilloporidae</taxon>
        <taxon>Pocillopora</taxon>
    </lineage>
</organism>
<proteinExistence type="predicted"/>